<name>A0A099F3A2_9RHOB</name>
<proteinExistence type="inferred from homology"/>
<dbReference type="eggNOG" id="COG1381">
    <property type="taxonomic scope" value="Bacteria"/>
</dbReference>
<dbReference type="SUPFAM" id="SSF50249">
    <property type="entry name" value="Nucleic acid-binding proteins"/>
    <property type="match status" value="1"/>
</dbReference>
<protein>
    <recommendedName>
        <fullName evidence="2 7">DNA repair protein RecO</fullName>
    </recommendedName>
    <alternativeName>
        <fullName evidence="6 7">Recombination protein O</fullName>
    </alternativeName>
</protein>
<evidence type="ECO:0000256" key="6">
    <source>
        <dbReference type="ARBA" id="ARBA00033409"/>
    </source>
</evidence>
<dbReference type="GO" id="GO:0043590">
    <property type="term" value="C:bacterial nucleoid"/>
    <property type="evidence" value="ECO:0007669"/>
    <property type="project" value="TreeGrafter"/>
</dbReference>
<dbReference type="InterPro" id="IPR012340">
    <property type="entry name" value="NA-bd_OB-fold"/>
</dbReference>
<dbReference type="EMBL" id="JRKN01000009">
    <property type="protein sequence ID" value="KGJ04758.1"/>
    <property type="molecule type" value="Genomic_DNA"/>
</dbReference>
<dbReference type="InterPro" id="IPR042242">
    <property type="entry name" value="RecO_C"/>
</dbReference>
<dbReference type="PANTHER" id="PTHR33991">
    <property type="entry name" value="DNA REPAIR PROTEIN RECO"/>
    <property type="match status" value="1"/>
</dbReference>
<evidence type="ECO:0000256" key="4">
    <source>
        <dbReference type="ARBA" id="ARBA00023172"/>
    </source>
</evidence>
<dbReference type="Gene3D" id="1.20.1440.120">
    <property type="entry name" value="Recombination protein O, C-terminal domain"/>
    <property type="match status" value="1"/>
</dbReference>
<evidence type="ECO:0000256" key="1">
    <source>
        <dbReference type="ARBA" id="ARBA00007452"/>
    </source>
</evidence>
<dbReference type="InterPro" id="IPR037278">
    <property type="entry name" value="ARFGAP/RecO"/>
</dbReference>
<keyword evidence="10" id="KW-1185">Reference proteome</keyword>
<dbReference type="Gene3D" id="2.40.50.140">
    <property type="entry name" value="Nucleic acid-binding proteins"/>
    <property type="match status" value="1"/>
</dbReference>
<dbReference type="PANTHER" id="PTHR33991:SF1">
    <property type="entry name" value="DNA REPAIR PROTEIN RECO"/>
    <property type="match status" value="1"/>
</dbReference>
<evidence type="ECO:0000256" key="2">
    <source>
        <dbReference type="ARBA" id="ARBA00021310"/>
    </source>
</evidence>
<comment type="similarity">
    <text evidence="1 7">Belongs to the RecO family.</text>
</comment>
<organism evidence="9 10">
    <name type="scientific">Paracoccus halophilus</name>
    <dbReference type="NCBI Taxonomy" id="376733"/>
    <lineage>
        <taxon>Bacteria</taxon>
        <taxon>Pseudomonadati</taxon>
        <taxon>Pseudomonadota</taxon>
        <taxon>Alphaproteobacteria</taxon>
        <taxon>Rhodobacterales</taxon>
        <taxon>Paracoccaceae</taxon>
        <taxon>Paracoccus</taxon>
    </lineage>
</organism>
<dbReference type="GO" id="GO:0006302">
    <property type="term" value="P:double-strand break repair"/>
    <property type="evidence" value="ECO:0007669"/>
    <property type="project" value="TreeGrafter"/>
</dbReference>
<feature type="domain" description="DNA replication/recombination mediator RecO N-terminal" evidence="8">
    <location>
        <begin position="1"/>
        <end position="69"/>
    </location>
</feature>
<dbReference type="SUPFAM" id="SSF57863">
    <property type="entry name" value="ArfGap/RecO-like zinc finger"/>
    <property type="match status" value="1"/>
</dbReference>
<dbReference type="STRING" id="376733.SAMN04487972_10849"/>
<keyword evidence="5 7" id="KW-0234">DNA repair</keyword>
<reference evidence="9 10" key="1">
    <citation type="submission" date="2014-09" db="EMBL/GenBank/DDBJ databases">
        <authorList>
            <person name="McGinnis J.M."/>
            <person name="Wolfgang W.J."/>
        </authorList>
    </citation>
    <scope>NUCLEOTIDE SEQUENCE [LARGE SCALE GENOMIC DNA]</scope>
    <source>
        <strain evidence="9 10">JCM 14014</strain>
    </source>
</reference>
<evidence type="ECO:0000256" key="5">
    <source>
        <dbReference type="ARBA" id="ARBA00023204"/>
    </source>
</evidence>
<gene>
    <name evidence="7" type="primary">recO</name>
    <name evidence="9" type="ORF">IT41_08830</name>
</gene>
<evidence type="ECO:0000259" key="8">
    <source>
        <dbReference type="Pfam" id="PF11967"/>
    </source>
</evidence>
<comment type="function">
    <text evidence="7">Involved in DNA repair and RecF pathway recombination.</text>
</comment>
<dbReference type="GO" id="GO:0006310">
    <property type="term" value="P:DNA recombination"/>
    <property type="evidence" value="ECO:0007669"/>
    <property type="project" value="UniProtKB-UniRule"/>
</dbReference>
<dbReference type="Proteomes" id="UP000029846">
    <property type="component" value="Unassembled WGS sequence"/>
</dbReference>
<dbReference type="Pfam" id="PF02565">
    <property type="entry name" value="RecO_C"/>
    <property type="match status" value="1"/>
</dbReference>
<reference evidence="9 10" key="2">
    <citation type="submission" date="2014-10" db="EMBL/GenBank/DDBJ databases">
        <title>Paracoccus sanguinis sp. nov., isolated from clinical specimens of New York State patients.</title>
        <authorList>
            <person name="Mingle L.A."/>
            <person name="Cole J.A."/>
            <person name="Lapierre P."/>
            <person name="Musser K.A."/>
        </authorList>
    </citation>
    <scope>NUCLEOTIDE SEQUENCE [LARGE SCALE GENOMIC DNA]</scope>
    <source>
        <strain evidence="9 10">JCM 14014</strain>
    </source>
</reference>
<dbReference type="NCBIfam" id="TIGR00613">
    <property type="entry name" value="reco"/>
    <property type="match status" value="1"/>
</dbReference>
<dbReference type="InterPro" id="IPR022572">
    <property type="entry name" value="DNA_rep/recomb_RecO_N"/>
</dbReference>
<keyword evidence="4 7" id="KW-0233">DNA recombination</keyword>
<evidence type="ECO:0000313" key="9">
    <source>
        <dbReference type="EMBL" id="KGJ04758.1"/>
    </source>
</evidence>
<evidence type="ECO:0000313" key="10">
    <source>
        <dbReference type="Proteomes" id="UP000029846"/>
    </source>
</evidence>
<sequence length="238" mass="25256">MEWSGEASVMSQRRHGEAGVILTALSREAGLISGLVPGGASAKRAAMLQPGNRVSLRWRARLQDQLGTFALEPARARPGLIGSADALAGVNAVTAMLVFALPERDPHPRLTDTTESLLDLMDAGEAWAEAYLHWEMQLLDELGFGLDLSRCAVTGSREGLAYVSPRSGRAVSAQAAGDWAPRLLPLPALLGGRGNGGLADALELTGYFLRTRLAEEHLGKPLPPARARLIARLAAPDL</sequence>
<evidence type="ECO:0000256" key="3">
    <source>
        <dbReference type="ARBA" id="ARBA00022763"/>
    </source>
</evidence>
<dbReference type="HAMAP" id="MF_00201">
    <property type="entry name" value="RecO"/>
    <property type="match status" value="1"/>
</dbReference>
<keyword evidence="3 7" id="KW-0227">DNA damage</keyword>
<comment type="caution">
    <text evidence="9">The sequence shown here is derived from an EMBL/GenBank/DDBJ whole genome shotgun (WGS) entry which is preliminary data.</text>
</comment>
<accession>A0A099F3A2</accession>
<dbReference type="RefSeq" id="WP_036740285.1">
    <property type="nucleotide sequence ID" value="NZ_FOJO01000008.1"/>
</dbReference>
<dbReference type="AlphaFoldDB" id="A0A099F3A2"/>
<dbReference type="Pfam" id="PF11967">
    <property type="entry name" value="RecO_N"/>
    <property type="match status" value="1"/>
</dbReference>
<evidence type="ECO:0000256" key="7">
    <source>
        <dbReference type="HAMAP-Rule" id="MF_00201"/>
    </source>
</evidence>
<dbReference type="OrthoDB" id="9804792at2"/>
<dbReference type="InterPro" id="IPR003717">
    <property type="entry name" value="RecO"/>
</dbReference>